<keyword evidence="2" id="KW-1185">Reference proteome</keyword>
<comment type="caution">
    <text evidence="1">The sequence shown here is derived from an EMBL/GenBank/DDBJ whole genome shotgun (WGS) entry which is preliminary data.</text>
</comment>
<dbReference type="AlphaFoldDB" id="A0A3M7QMH5"/>
<protein>
    <submittedName>
        <fullName evidence="1">Uncharacterized protein</fullName>
    </submittedName>
</protein>
<accession>A0A3M7QMH5</accession>
<proteinExistence type="predicted"/>
<reference evidence="1 2" key="1">
    <citation type="journal article" date="2018" name="Sci. Rep.">
        <title>Genomic signatures of local adaptation to the degree of environmental predictability in rotifers.</title>
        <authorList>
            <person name="Franch-Gras L."/>
            <person name="Hahn C."/>
            <person name="Garcia-Roger E.M."/>
            <person name="Carmona M.J."/>
            <person name="Serra M."/>
            <person name="Gomez A."/>
        </authorList>
    </citation>
    <scope>NUCLEOTIDE SEQUENCE [LARGE SCALE GENOMIC DNA]</scope>
    <source>
        <strain evidence="1">HYR1</strain>
    </source>
</reference>
<evidence type="ECO:0000313" key="2">
    <source>
        <dbReference type="Proteomes" id="UP000276133"/>
    </source>
</evidence>
<dbReference type="Proteomes" id="UP000276133">
    <property type="component" value="Unassembled WGS sequence"/>
</dbReference>
<gene>
    <name evidence="1" type="ORF">BpHYR1_018268</name>
</gene>
<name>A0A3M7QMH5_BRAPC</name>
<organism evidence="1 2">
    <name type="scientific">Brachionus plicatilis</name>
    <name type="common">Marine rotifer</name>
    <name type="synonym">Brachionus muelleri</name>
    <dbReference type="NCBI Taxonomy" id="10195"/>
    <lineage>
        <taxon>Eukaryota</taxon>
        <taxon>Metazoa</taxon>
        <taxon>Spiralia</taxon>
        <taxon>Gnathifera</taxon>
        <taxon>Rotifera</taxon>
        <taxon>Eurotatoria</taxon>
        <taxon>Monogononta</taxon>
        <taxon>Pseudotrocha</taxon>
        <taxon>Ploima</taxon>
        <taxon>Brachionidae</taxon>
        <taxon>Brachionus</taxon>
    </lineage>
</organism>
<sequence length="91" mass="11003">MLNKNKNESKKKLCLLLHCKQHIVIVTISSELWRYFLPDLVFFFPCNKSKNTKAYLNSNYMYTINFFITLTSRFKIHSKHKYIYQSENKSE</sequence>
<dbReference type="EMBL" id="REGN01005648">
    <property type="protein sequence ID" value="RNA12636.1"/>
    <property type="molecule type" value="Genomic_DNA"/>
</dbReference>
<evidence type="ECO:0000313" key="1">
    <source>
        <dbReference type="EMBL" id="RNA12636.1"/>
    </source>
</evidence>